<dbReference type="EMBL" id="CP063189">
    <property type="protein sequence ID" value="WCZ33280.1"/>
    <property type="molecule type" value="Genomic_DNA"/>
</dbReference>
<evidence type="ECO:0008006" key="3">
    <source>
        <dbReference type="Google" id="ProtNLM"/>
    </source>
</evidence>
<proteinExistence type="predicted"/>
<protein>
    <recommendedName>
        <fullName evidence="3">Porin</fullName>
    </recommendedName>
</protein>
<dbReference type="RefSeq" id="WP_022862981.1">
    <property type="nucleotide sequence ID" value="NZ_ATVG01000005.1"/>
</dbReference>
<dbReference type="Proteomes" id="UP001220064">
    <property type="component" value="Chromosome"/>
</dbReference>
<evidence type="ECO:0000313" key="2">
    <source>
        <dbReference type="Proteomes" id="UP001220064"/>
    </source>
</evidence>
<accession>A0ABY7U9B3</accession>
<evidence type="ECO:0000313" key="1">
    <source>
        <dbReference type="EMBL" id="WCZ33280.1"/>
    </source>
</evidence>
<reference evidence="1 2" key="1">
    <citation type="submission" date="2020-10" db="EMBL/GenBank/DDBJ databases">
        <title>Complete genome sequence of Corynebacterium massiliense DSM 45435, type strain of Corynebacterium massiliense.</title>
        <authorList>
            <person name="Busche T."/>
            <person name="Kalinowski J."/>
            <person name="Ruckert C."/>
        </authorList>
    </citation>
    <scope>NUCLEOTIDE SEQUENCE [LARGE SCALE GENOMIC DNA]</scope>
    <source>
        <strain evidence="1 2">DSM 45435</strain>
    </source>
</reference>
<gene>
    <name evidence="1" type="ORF">CMASS_09340</name>
</gene>
<sequence>MNLSSDLIDQANDWVEALNIDGMAKLSSTFANVLSSAAKLVEALSKFSN</sequence>
<keyword evidence="2" id="KW-1185">Reference proteome</keyword>
<name>A0ABY7U9B3_9CORY</name>
<organism evidence="1 2">
    <name type="scientific">Corynebacterium massiliense DSM 45435</name>
    <dbReference type="NCBI Taxonomy" id="1121364"/>
    <lineage>
        <taxon>Bacteria</taxon>
        <taxon>Bacillati</taxon>
        <taxon>Actinomycetota</taxon>
        <taxon>Actinomycetes</taxon>
        <taxon>Mycobacteriales</taxon>
        <taxon>Corynebacteriaceae</taxon>
        <taxon>Corynebacterium</taxon>
    </lineage>
</organism>